<keyword evidence="3" id="KW-1185">Reference proteome</keyword>
<evidence type="ECO:0000256" key="1">
    <source>
        <dbReference type="SAM" id="MobiDB-lite"/>
    </source>
</evidence>
<evidence type="ECO:0000313" key="2">
    <source>
        <dbReference type="EMBL" id="TWH70184.1"/>
    </source>
</evidence>
<reference evidence="2 3" key="1">
    <citation type="submission" date="2019-07" db="EMBL/GenBank/DDBJ databases">
        <title>R&amp;d 2014.</title>
        <authorList>
            <person name="Klenk H.-P."/>
        </authorList>
    </citation>
    <scope>NUCLEOTIDE SEQUENCE [LARGE SCALE GENOMIC DNA]</scope>
    <source>
        <strain evidence="2 3">DSM 43868</strain>
    </source>
</reference>
<gene>
    <name evidence="2" type="ORF">JD77_05205</name>
</gene>
<sequence length="122" mass="13545">MRVQSEADFLARWCELLPTLREQARSNGVLDRLDRDAERVREGASAQRALRKWGPRESVGSQRGWSDRATVGLAVLPGGGRPPGAGSAEYACPRDRCARRAHRDEHGHLPRCTAFDTPMRPA</sequence>
<dbReference type="Proteomes" id="UP000319825">
    <property type="component" value="Unassembled WGS sequence"/>
</dbReference>
<comment type="caution">
    <text evidence="2">The sequence shown here is derived from an EMBL/GenBank/DDBJ whole genome shotgun (WGS) entry which is preliminary data.</text>
</comment>
<dbReference type="AlphaFoldDB" id="A0A562IHW0"/>
<dbReference type="EMBL" id="VLKE01000001">
    <property type="protein sequence ID" value="TWH70184.1"/>
    <property type="molecule type" value="Genomic_DNA"/>
</dbReference>
<accession>A0A562IHW0</accession>
<protein>
    <submittedName>
        <fullName evidence="2">Uncharacterized protein</fullName>
    </submittedName>
</protein>
<organism evidence="2 3">
    <name type="scientific">Micromonospora olivasterospora</name>
    <dbReference type="NCBI Taxonomy" id="1880"/>
    <lineage>
        <taxon>Bacteria</taxon>
        <taxon>Bacillati</taxon>
        <taxon>Actinomycetota</taxon>
        <taxon>Actinomycetes</taxon>
        <taxon>Micromonosporales</taxon>
        <taxon>Micromonosporaceae</taxon>
        <taxon>Micromonospora</taxon>
    </lineage>
</organism>
<evidence type="ECO:0000313" key="3">
    <source>
        <dbReference type="Proteomes" id="UP000319825"/>
    </source>
</evidence>
<proteinExistence type="predicted"/>
<name>A0A562IHW0_MICOL</name>
<feature type="region of interest" description="Disordered" evidence="1">
    <location>
        <begin position="37"/>
        <end position="64"/>
    </location>
</feature>